<dbReference type="SUPFAM" id="SSF54427">
    <property type="entry name" value="NTF2-like"/>
    <property type="match status" value="1"/>
</dbReference>
<dbReference type="GO" id="GO:0016973">
    <property type="term" value="P:poly(A)+ mRNA export from nucleus"/>
    <property type="evidence" value="ECO:0007669"/>
    <property type="project" value="TreeGrafter"/>
</dbReference>
<dbReference type="PANTHER" id="PTHR10662">
    <property type="entry name" value="NUCLEAR RNA EXPORT FACTOR"/>
    <property type="match status" value="1"/>
</dbReference>
<protein>
    <recommendedName>
        <fullName evidence="6">NTF2 domain-containing protein</fullName>
    </recommendedName>
</protein>
<evidence type="ECO:0000259" key="6">
    <source>
        <dbReference type="PROSITE" id="PS50177"/>
    </source>
</evidence>
<sequence length="622" mass="69847">MRIFDNSKSHEPGSRLGVNLKKHVNSQSPLADLRNNLNEKSKIREYAQKLIGNEQEMGSMLDTISSTEEDHRVATVTGWSTVYIANCAGVSNSSIFVALKWVMMPIKVKIFNFKRSGPEDNMARGQFLVDNLLSANRLKRLQDEVAVINTCQKIEVRVTPGLPKSVMGTQITEEFTTAVEVALRSRYEVASHTLDLSRFHASPELAVHFCPLHVVKLLETVLVLSSQIFPHVTGIVLSNNYLCSLKAFAGNSQRFASLERLDISANRIQDLGELNYINKLSCKTIFLAGNGLAKQCVDVIRKMLPQLKNVHGCVQLGESTEAVDNLPKFQQLQGGGTNGIEFCQRFISLYYSMFDDTEKRSKLKKYYDDQAMFSLSVPVQLNYVYGYKLYNRNQKHQHSSFAQNAKLQVGSAELLLALSRLPLMLTDLQNVGIDIQVFTSSLRIFTLTGYFEETSSDTLKPRRFQRTFVLQTLNRPGWLITNDMLCITSTMPEPKETIIFKPQTNLINTDPSVNKINKPAATAVKTLHIKTKAKKKVQISSPLLGEELNPLNQAVKKISLSDSQMDHLPSENFNDMPPLVPIGPWTPSRNSLDEEMEDILLADENSFELDIDGDLMFGCNDL</sequence>
<evidence type="ECO:0000313" key="7">
    <source>
        <dbReference type="EMBL" id="KMY99489.1"/>
    </source>
</evidence>
<proteinExistence type="inferred from homology"/>
<dbReference type="Gene3D" id="3.10.450.50">
    <property type="match status" value="1"/>
</dbReference>
<dbReference type="PROSITE" id="PS50177">
    <property type="entry name" value="NTF2_DOMAIN"/>
    <property type="match status" value="1"/>
</dbReference>
<accession>A0A0J9RW77</accession>
<dbReference type="PROSITE" id="PS51450">
    <property type="entry name" value="LRR"/>
    <property type="match status" value="1"/>
</dbReference>
<dbReference type="OrthoDB" id="25872at2759"/>
<evidence type="ECO:0000256" key="5">
    <source>
        <dbReference type="ARBA" id="ARBA00023242"/>
    </source>
</evidence>
<reference evidence="7" key="3">
    <citation type="submission" date="2015-04" db="EMBL/GenBank/DDBJ databases">
        <authorList>
            <consortium name="FlyBase"/>
        </authorList>
    </citation>
    <scope>NUCLEOTIDE SEQUENCE</scope>
    <source>
        <strain evidence="7">W501</strain>
    </source>
</reference>
<dbReference type="GO" id="GO:0005634">
    <property type="term" value="C:nucleus"/>
    <property type="evidence" value="ECO:0007669"/>
    <property type="project" value="UniProtKB-SubCell"/>
</dbReference>
<reference evidence="7" key="2">
    <citation type="submission" date="2014-06" db="EMBL/GenBank/DDBJ databases">
        <authorList>
            <person name="Hu T."/>
            <person name="Eisen M.B."/>
            <person name="Thornton K.R."/>
            <person name="Andolfatto P."/>
        </authorList>
    </citation>
    <scope>NUCLEOTIDE SEQUENCE</scope>
    <source>
        <strain evidence="7">W501</strain>
    </source>
</reference>
<dbReference type="InterPro" id="IPR002075">
    <property type="entry name" value="NTF2_dom"/>
</dbReference>
<reference evidence="7" key="1">
    <citation type="journal article" date="2013" name="Genome Res.">
        <title>A second-generation assembly of the Drosophila simulans genome provides new insights into patterns of lineage-specific divergence.</title>
        <authorList>
            <person name="Hu T.T."/>
            <person name="Eisen M.B."/>
            <person name="Thornton K.R."/>
            <person name="Andolfatto P."/>
        </authorList>
    </citation>
    <scope>NUCLEOTIDE SEQUENCE [LARGE SCALE GENOMIC DNA]</scope>
    <source>
        <strain evidence="7">W501</strain>
    </source>
</reference>
<evidence type="ECO:0000256" key="1">
    <source>
        <dbReference type="ARBA" id="ARBA00004123"/>
    </source>
</evidence>
<dbReference type="InterPro" id="IPR057125">
    <property type="entry name" value="NXF1/2/3/5-like_LRR"/>
</dbReference>
<evidence type="ECO:0000256" key="3">
    <source>
        <dbReference type="ARBA" id="ARBA00022448"/>
    </source>
</evidence>
<dbReference type="InterPro" id="IPR032710">
    <property type="entry name" value="NTF2-like_dom_sf"/>
</dbReference>
<dbReference type="Bgee" id="FBgn0270628">
    <property type="expression patterns" value="Expressed in female reproductive system and 3 other cell types or tissues"/>
</dbReference>
<keyword evidence="3" id="KW-0813">Transport</keyword>
<keyword evidence="4" id="KW-0509">mRNA transport</keyword>
<evidence type="ECO:0000256" key="2">
    <source>
        <dbReference type="ARBA" id="ARBA00009285"/>
    </source>
</evidence>
<dbReference type="InterPro" id="IPR032675">
    <property type="entry name" value="LRR_dom_sf"/>
</dbReference>
<dbReference type="KEGG" id="dsi:Dsimw501_GD29338"/>
<dbReference type="EMBL" id="CM002912">
    <property type="protein sequence ID" value="KMY99489.1"/>
    <property type="molecule type" value="Genomic_DNA"/>
</dbReference>
<dbReference type="Proteomes" id="UP000035880">
    <property type="component" value="Chromosome 3L"/>
</dbReference>
<dbReference type="Pfam" id="PF22602">
    <property type="entry name" value="NXF_NTF2"/>
    <property type="match status" value="1"/>
</dbReference>
<dbReference type="InterPro" id="IPR018222">
    <property type="entry name" value="Nuclear_transport_factor_2_euk"/>
</dbReference>
<gene>
    <name evidence="7" type="primary">Dsim\GD29338</name>
    <name evidence="7" type="ORF">Dsimw501_GD29338</name>
</gene>
<dbReference type="SUPFAM" id="SSF52058">
    <property type="entry name" value="L domain-like"/>
    <property type="match status" value="1"/>
</dbReference>
<dbReference type="AlphaFoldDB" id="A0A0J9RW77"/>
<comment type="subcellular location">
    <subcellularLocation>
        <location evidence="1">Nucleus</location>
    </subcellularLocation>
</comment>
<keyword evidence="5" id="KW-0539">Nucleus</keyword>
<name>A0A0J9RW77_DROSI</name>
<dbReference type="PANTHER" id="PTHR10662:SF22">
    <property type="entry name" value="NUCLEAR RNA EXPORT FACTOR 1"/>
    <property type="match status" value="1"/>
</dbReference>
<dbReference type="Pfam" id="PF24048">
    <property type="entry name" value="LRR_NXF1-5"/>
    <property type="match status" value="1"/>
</dbReference>
<evidence type="ECO:0000256" key="4">
    <source>
        <dbReference type="ARBA" id="ARBA00022816"/>
    </source>
</evidence>
<dbReference type="InterPro" id="IPR030217">
    <property type="entry name" value="NXF_fam"/>
</dbReference>
<comment type="similarity">
    <text evidence="2">Belongs to the NXF family.</text>
</comment>
<feature type="domain" description="NTF2" evidence="6">
    <location>
        <begin position="342"/>
        <end position="487"/>
    </location>
</feature>
<dbReference type="InterPro" id="IPR001611">
    <property type="entry name" value="Leu-rich_rpt"/>
</dbReference>
<dbReference type="GO" id="GO:0003723">
    <property type="term" value="F:RNA binding"/>
    <property type="evidence" value="ECO:0007669"/>
    <property type="project" value="TreeGrafter"/>
</dbReference>
<dbReference type="Gene3D" id="3.80.10.10">
    <property type="entry name" value="Ribonuclease Inhibitor"/>
    <property type="match status" value="1"/>
</dbReference>
<organism evidence="7">
    <name type="scientific">Drosophila simulans</name>
    <name type="common">Fruit fly</name>
    <dbReference type="NCBI Taxonomy" id="7240"/>
    <lineage>
        <taxon>Eukaryota</taxon>
        <taxon>Metazoa</taxon>
        <taxon>Ecdysozoa</taxon>
        <taxon>Arthropoda</taxon>
        <taxon>Hexapoda</taxon>
        <taxon>Insecta</taxon>
        <taxon>Pterygota</taxon>
        <taxon>Neoptera</taxon>
        <taxon>Endopterygota</taxon>
        <taxon>Diptera</taxon>
        <taxon>Brachycera</taxon>
        <taxon>Muscomorpha</taxon>
        <taxon>Ephydroidea</taxon>
        <taxon>Drosophilidae</taxon>
        <taxon>Drosophila</taxon>
        <taxon>Sophophora</taxon>
    </lineage>
</organism>